<sequence length="66" mass="6865">MEPSQVCSPACQSAHKNPGSAPPPPEVLASVPPRARLSIVSDNASGHTTDEPNDSPTEDNSYRGLP</sequence>
<dbReference type="Proteomes" id="UP000287124">
    <property type="component" value="Unassembled WGS sequence"/>
</dbReference>
<reference evidence="2 3" key="1">
    <citation type="submission" date="2017-06" db="EMBL/GenBank/DDBJ databases">
        <title>Comparative genomic analysis of Ambrosia Fusariam Clade fungi.</title>
        <authorList>
            <person name="Stajich J.E."/>
            <person name="Carrillo J."/>
            <person name="Kijimoto T."/>
            <person name="Eskalen A."/>
            <person name="O'Donnell K."/>
            <person name="Kasson M."/>
        </authorList>
    </citation>
    <scope>NUCLEOTIDE SEQUENCE [LARGE SCALE GENOMIC DNA]</scope>
    <source>
        <strain evidence="2 3">UCR1854</strain>
    </source>
</reference>
<accession>A0A430LCB9</accession>
<dbReference type="AlphaFoldDB" id="A0A430LCB9"/>
<organism evidence="2 3">
    <name type="scientific">Fusarium euwallaceae</name>
    <dbReference type="NCBI Taxonomy" id="1147111"/>
    <lineage>
        <taxon>Eukaryota</taxon>
        <taxon>Fungi</taxon>
        <taxon>Dikarya</taxon>
        <taxon>Ascomycota</taxon>
        <taxon>Pezizomycotina</taxon>
        <taxon>Sordariomycetes</taxon>
        <taxon>Hypocreomycetidae</taxon>
        <taxon>Hypocreales</taxon>
        <taxon>Nectriaceae</taxon>
        <taxon>Fusarium</taxon>
        <taxon>Fusarium solani species complex</taxon>
    </lineage>
</organism>
<protein>
    <submittedName>
        <fullName evidence="2">Uncharacterized protein</fullName>
    </submittedName>
</protein>
<feature type="compositionally biased region" description="Polar residues" evidence="1">
    <location>
        <begin position="1"/>
        <end position="15"/>
    </location>
</feature>
<proteinExistence type="predicted"/>
<name>A0A430LCB9_9HYPO</name>
<evidence type="ECO:0000313" key="3">
    <source>
        <dbReference type="Proteomes" id="UP000287124"/>
    </source>
</evidence>
<feature type="non-terminal residue" evidence="2">
    <location>
        <position position="66"/>
    </location>
</feature>
<evidence type="ECO:0000313" key="2">
    <source>
        <dbReference type="EMBL" id="RTE73386.1"/>
    </source>
</evidence>
<feature type="region of interest" description="Disordered" evidence="1">
    <location>
        <begin position="1"/>
        <end position="66"/>
    </location>
</feature>
<gene>
    <name evidence="2" type="ORF">BHE90_012196</name>
</gene>
<comment type="caution">
    <text evidence="2">The sequence shown here is derived from an EMBL/GenBank/DDBJ whole genome shotgun (WGS) entry which is preliminary data.</text>
</comment>
<evidence type="ECO:0000256" key="1">
    <source>
        <dbReference type="SAM" id="MobiDB-lite"/>
    </source>
</evidence>
<dbReference type="EMBL" id="MIKF01000265">
    <property type="protein sequence ID" value="RTE73386.1"/>
    <property type="molecule type" value="Genomic_DNA"/>
</dbReference>
<keyword evidence="3" id="KW-1185">Reference proteome</keyword>